<comment type="caution">
    <text evidence="2">The sequence shown here is derived from an EMBL/GenBank/DDBJ whole genome shotgun (WGS) entry which is preliminary data.</text>
</comment>
<gene>
    <name evidence="2" type="ORF">QE152_g25168</name>
</gene>
<protein>
    <submittedName>
        <fullName evidence="2">Uncharacterized protein</fullName>
    </submittedName>
</protein>
<organism evidence="2 3">
    <name type="scientific">Popillia japonica</name>
    <name type="common">Japanese beetle</name>
    <dbReference type="NCBI Taxonomy" id="7064"/>
    <lineage>
        <taxon>Eukaryota</taxon>
        <taxon>Metazoa</taxon>
        <taxon>Ecdysozoa</taxon>
        <taxon>Arthropoda</taxon>
        <taxon>Hexapoda</taxon>
        <taxon>Insecta</taxon>
        <taxon>Pterygota</taxon>
        <taxon>Neoptera</taxon>
        <taxon>Endopterygota</taxon>
        <taxon>Coleoptera</taxon>
        <taxon>Polyphaga</taxon>
        <taxon>Scarabaeiformia</taxon>
        <taxon>Scarabaeidae</taxon>
        <taxon>Rutelinae</taxon>
        <taxon>Popillia</taxon>
    </lineage>
</organism>
<dbReference type="EMBL" id="JASPKY010000270">
    <property type="protein sequence ID" value="KAK9711955.1"/>
    <property type="molecule type" value="Genomic_DNA"/>
</dbReference>
<feature type="region of interest" description="Disordered" evidence="1">
    <location>
        <begin position="1"/>
        <end position="69"/>
    </location>
</feature>
<feature type="compositionally biased region" description="Acidic residues" evidence="1">
    <location>
        <begin position="41"/>
        <end position="69"/>
    </location>
</feature>
<keyword evidence="3" id="KW-1185">Reference proteome</keyword>
<dbReference type="AlphaFoldDB" id="A0AAW1K2I8"/>
<sequence>MTVQRRFTTLTGNKEEQLATSRGNESNDDGDETVFGWNEEASSEIDEDDREEAPSLDDEDFVDDENEGF</sequence>
<evidence type="ECO:0000313" key="3">
    <source>
        <dbReference type="Proteomes" id="UP001458880"/>
    </source>
</evidence>
<evidence type="ECO:0000256" key="1">
    <source>
        <dbReference type="SAM" id="MobiDB-lite"/>
    </source>
</evidence>
<name>A0AAW1K2I8_POPJA</name>
<dbReference type="Proteomes" id="UP001458880">
    <property type="component" value="Unassembled WGS sequence"/>
</dbReference>
<accession>A0AAW1K2I8</accession>
<feature type="compositionally biased region" description="Polar residues" evidence="1">
    <location>
        <begin position="1"/>
        <end position="24"/>
    </location>
</feature>
<proteinExistence type="predicted"/>
<evidence type="ECO:0000313" key="2">
    <source>
        <dbReference type="EMBL" id="KAK9711955.1"/>
    </source>
</evidence>
<reference evidence="2 3" key="1">
    <citation type="journal article" date="2024" name="BMC Genomics">
        <title>De novo assembly and annotation of Popillia japonica's genome with initial clues to its potential as an invasive pest.</title>
        <authorList>
            <person name="Cucini C."/>
            <person name="Boschi S."/>
            <person name="Funari R."/>
            <person name="Cardaioli E."/>
            <person name="Iannotti N."/>
            <person name="Marturano G."/>
            <person name="Paoli F."/>
            <person name="Bruttini M."/>
            <person name="Carapelli A."/>
            <person name="Frati F."/>
            <person name="Nardi F."/>
        </authorList>
    </citation>
    <scope>NUCLEOTIDE SEQUENCE [LARGE SCALE GENOMIC DNA]</scope>
    <source>
        <strain evidence="2">DMR45628</strain>
    </source>
</reference>